<reference evidence="2 4" key="2">
    <citation type="submission" date="2017-03" db="EMBL/GenBank/DDBJ databases">
        <title>Complete sequence of Clostridium formicaceticum DSM 92.</title>
        <authorList>
            <person name="Poehlein A."/>
            <person name="Karl M."/>
            <person name="Bengelsdorf F.R."/>
            <person name="Duerre P."/>
            <person name="Daniel R."/>
        </authorList>
    </citation>
    <scope>NUCLEOTIDE SEQUENCE [LARGE SCALE GENOMIC DNA]</scope>
    <source>
        <strain evidence="2 4">DSM 92</strain>
    </source>
</reference>
<sequence>MRWTEEQYQEFIGKKKGLPVEPQSQRKSKYNNQKTVVDGIKFDSKKEVEYYCQLKLLKQAGEIKDFGLQQKFELQEGFEKNNQKYRPITYYADFVVDHLDGTTEVIDIKSSKYFKTQVYRIKKKMFEYNYPDLTIKEIY</sequence>
<dbReference type="AlphaFoldDB" id="A0AAC9WGB3"/>
<dbReference type="EMBL" id="CP017603">
    <property type="protein sequence ID" value="AOY77219.1"/>
    <property type="molecule type" value="Genomic_DNA"/>
</dbReference>
<dbReference type="Proteomes" id="UP000192478">
    <property type="component" value="Chromosome"/>
</dbReference>
<dbReference type="Pfam" id="PF06356">
    <property type="entry name" value="DUF1064"/>
    <property type="match status" value="1"/>
</dbReference>
<dbReference type="Proteomes" id="UP000177894">
    <property type="component" value="Chromosome"/>
</dbReference>
<keyword evidence="3" id="KW-1185">Reference proteome</keyword>
<evidence type="ECO:0000313" key="4">
    <source>
        <dbReference type="Proteomes" id="UP000192478"/>
    </source>
</evidence>
<dbReference type="RefSeq" id="WP_070970249.1">
    <property type="nucleotide sequence ID" value="NZ_CP017603.1"/>
</dbReference>
<gene>
    <name evidence="1" type="ORF">BJL90_16000</name>
    <name evidence="2" type="ORF">CLFO_21480</name>
</gene>
<name>A0AAC9WGB3_9CLOT</name>
<accession>A0AAC9WGB3</accession>
<evidence type="ECO:0008006" key="5">
    <source>
        <dbReference type="Google" id="ProtNLM"/>
    </source>
</evidence>
<protein>
    <recommendedName>
        <fullName evidence="5">DUF1064 domain-containing protein</fullName>
    </recommendedName>
</protein>
<dbReference type="EMBL" id="CP020559">
    <property type="protein sequence ID" value="ARE87748.1"/>
    <property type="molecule type" value="Genomic_DNA"/>
</dbReference>
<proteinExistence type="predicted"/>
<evidence type="ECO:0000313" key="2">
    <source>
        <dbReference type="EMBL" id="ARE87748.1"/>
    </source>
</evidence>
<dbReference type="InterPro" id="IPR009414">
    <property type="entry name" value="DUF1064"/>
</dbReference>
<evidence type="ECO:0000313" key="1">
    <source>
        <dbReference type="EMBL" id="AOY77219.1"/>
    </source>
</evidence>
<dbReference type="KEGG" id="cfm:BJL90_16000"/>
<evidence type="ECO:0000313" key="3">
    <source>
        <dbReference type="Proteomes" id="UP000177894"/>
    </source>
</evidence>
<reference evidence="1 3" key="1">
    <citation type="submission" date="2016-10" db="EMBL/GenBank/DDBJ databases">
        <title>Complete Genome Sequence of Acetogen Clostridium formicoaceticum ATCC 27076.</title>
        <authorList>
            <person name="Bao T."/>
            <person name="Cheng C."/>
            <person name="Zhao J."/>
            <person name="Yang S.-T."/>
            <person name="Wang J."/>
            <person name="Wang M."/>
        </authorList>
    </citation>
    <scope>NUCLEOTIDE SEQUENCE [LARGE SCALE GENOMIC DNA]</scope>
    <source>
        <strain evidence="1 3">ATCC 27076</strain>
    </source>
</reference>
<organism evidence="2 4">
    <name type="scientific">Clostridium formicaceticum</name>
    <dbReference type="NCBI Taxonomy" id="1497"/>
    <lineage>
        <taxon>Bacteria</taxon>
        <taxon>Bacillati</taxon>
        <taxon>Bacillota</taxon>
        <taxon>Clostridia</taxon>
        <taxon>Eubacteriales</taxon>
        <taxon>Clostridiaceae</taxon>
        <taxon>Clostridium</taxon>
    </lineage>
</organism>